<protein>
    <submittedName>
        <fullName evidence="1">Uncharacterized protein</fullName>
    </submittedName>
</protein>
<sequence>MPRNIRTTRYNSMVYKVRYLVHILMHQPRSRSCLRSRRDGNNCSFNYQPRRVTSVYLMIQRYAQHPFPYPLVWYGGECRVHAVAISLPRFRGRKNMRLLMHYGSLGSTPIASHRFQTS</sequence>
<reference evidence="1" key="1">
    <citation type="submission" date="2009-10" db="EMBL/GenBank/DDBJ databases">
        <title>Diversity of trophic interactions inside an arsenic-rich microbial ecosystem.</title>
        <authorList>
            <person name="Bertin P.N."/>
            <person name="Heinrich-Salmeron A."/>
            <person name="Pelletier E."/>
            <person name="Goulhen-Chollet F."/>
            <person name="Arsene-Ploetze F."/>
            <person name="Gallien S."/>
            <person name="Calteau A."/>
            <person name="Vallenet D."/>
            <person name="Casiot C."/>
            <person name="Chane-Woon-Ming B."/>
            <person name="Giloteaux L."/>
            <person name="Barakat M."/>
            <person name="Bonnefoy V."/>
            <person name="Bruneel O."/>
            <person name="Chandler M."/>
            <person name="Cleiss J."/>
            <person name="Duran R."/>
            <person name="Elbaz-Poulichet F."/>
            <person name="Fonknechten N."/>
            <person name="Lauga B."/>
            <person name="Mornico D."/>
            <person name="Ortet P."/>
            <person name="Schaeffer C."/>
            <person name="Siguier P."/>
            <person name="Alexander Thil Smith A."/>
            <person name="Van Dorsselaer A."/>
            <person name="Weissenbach J."/>
            <person name="Medigue C."/>
            <person name="Le Paslier D."/>
        </authorList>
    </citation>
    <scope>NUCLEOTIDE SEQUENCE</scope>
</reference>
<comment type="caution">
    <text evidence="1">The sequence shown here is derived from an EMBL/GenBank/DDBJ whole genome shotgun (WGS) entry which is preliminary data.</text>
</comment>
<name>E6Q9Z9_9ZZZZ</name>
<organism evidence="1">
    <name type="scientific">mine drainage metagenome</name>
    <dbReference type="NCBI Taxonomy" id="410659"/>
    <lineage>
        <taxon>unclassified sequences</taxon>
        <taxon>metagenomes</taxon>
        <taxon>ecological metagenomes</taxon>
    </lineage>
</organism>
<dbReference type="EMBL" id="CABP01000039">
    <property type="protein sequence ID" value="CBI04025.1"/>
    <property type="molecule type" value="Genomic_DNA"/>
</dbReference>
<dbReference type="AlphaFoldDB" id="E6Q9Z9"/>
<accession>E6Q9Z9</accession>
<gene>
    <name evidence="1" type="ORF">CARN5_2566</name>
</gene>
<evidence type="ECO:0000313" key="1">
    <source>
        <dbReference type="EMBL" id="CBI04025.1"/>
    </source>
</evidence>
<proteinExistence type="predicted"/>